<protein>
    <submittedName>
        <fullName evidence="3">Type VII secretion-associated protein</fullName>
    </submittedName>
</protein>
<dbReference type="EMBL" id="NQMQ01000014">
    <property type="protein sequence ID" value="PAJ69498.1"/>
    <property type="molecule type" value="Genomic_DNA"/>
</dbReference>
<dbReference type="RefSeq" id="WP_095277831.1">
    <property type="nucleotide sequence ID" value="NZ_CP047655.1"/>
</dbReference>
<keyword evidence="2" id="KW-1133">Transmembrane helix</keyword>
<feature type="compositionally biased region" description="Basic and acidic residues" evidence="1">
    <location>
        <begin position="106"/>
        <end position="115"/>
    </location>
</feature>
<feature type="compositionally biased region" description="Basic and acidic residues" evidence="1">
    <location>
        <begin position="89"/>
        <end position="99"/>
    </location>
</feature>
<dbReference type="AlphaFoldDB" id="A0A269PCG1"/>
<dbReference type="NCBIfam" id="TIGR03931">
    <property type="entry name" value="T7SS_Rv3446c"/>
    <property type="match status" value="1"/>
</dbReference>
<evidence type="ECO:0000313" key="4">
    <source>
        <dbReference type="Proteomes" id="UP000215771"/>
    </source>
</evidence>
<dbReference type="InterPro" id="IPR023840">
    <property type="entry name" value="T7SS_Rv3446c"/>
</dbReference>
<feature type="transmembrane region" description="Helical" evidence="2">
    <location>
        <begin position="154"/>
        <end position="175"/>
    </location>
</feature>
<feature type="region of interest" description="Disordered" evidence="1">
    <location>
        <begin position="89"/>
        <end position="146"/>
    </location>
</feature>
<reference evidence="3 4" key="1">
    <citation type="submission" date="2017-08" db="EMBL/GenBank/DDBJ databases">
        <authorList>
            <person name="de Groot N.N."/>
        </authorList>
    </citation>
    <scope>NUCLEOTIDE SEQUENCE [LARGE SCALE GENOMIC DNA]</scope>
    <source>
        <strain evidence="3 4">NBT06-6</strain>
    </source>
</reference>
<organism evidence="3 4">
    <name type="scientific">Corynebacterium hadale</name>
    <dbReference type="NCBI Taxonomy" id="2026255"/>
    <lineage>
        <taxon>Bacteria</taxon>
        <taxon>Bacillati</taxon>
        <taxon>Actinomycetota</taxon>
        <taxon>Actinomycetes</taxon>
        <taxon>Mycobacteriales</taxon>
        <taxon>Corynebacteriaceae</taxon>
        <taxon>Corynebacterium</taxon>
    </lineage>
</organism>
<evidence type="ECO:0000313" key="3">
    <source>
        <dbReference type="EMBL" id="PAJ69498.1"/>
    </source>
</evidence>
<sequence>MTSTFTSQDTPTLRVVITKQATTFSGAANLHRLDAPSPAEVARNVRSIFGPDPGGAHVHLVAQESVIHAVDQALADYDVHLTGELATDEWERSDAHEPEQASAASEPRHRLREEPDGIGPAEAYPARPSPVRRPQPEQGLAGELAPDTDRRGTWVLAGVVGVVVLACAVAVWLTVRGLFGETGVDGAGGGGVDKHEAPAPEVIEQEGLSVELPAGFTLEQDGDMWRAVGPDPNFRLQLSVDDRFNLPPETLAEQLRKDIALDDDVELVTTDGHAVTYLERAADGSQALWKTWPEGNLQLSVGCHTREAPTQIQEATCAMAMNSARFDGGKVQVEADKGVVALEG</sequence>
<proteinExistence type="predicted"/>
<accession>A0A269PCG1</accession>
<keyword evidence="2" id="KW-0812">Transmembrane</keyword>
<comment type="caution">
    <text evidence="3">The sequence shown here is derived from an EMBL/GenBank/DDBJ whole genome shotgun (WGS) entry which is preliminary data.</text>
</comment>
<evidence type="ECO:0000256" key="1">
    <source>
        <dbReference type="SAM" id="MobiDB-lite"/>
    </source>
</evidence>
<evidence type="ECO:0000256" key="2">
    <source>
        <dbReference type="SAM" id="Phobius"/>
    </source>
</evidence>
<gene>
    <name evidence="3" type="ORF">CIG21_07970</name>
</gene>
<name>A0A269PCG1_9CORY</name>
<keyword evidence="2" id="KW-0472">Membrane</keyword>
<dbReference type="Proteomes" id="UP000215771">
    <property type="component" value="Unassembled WGS sequence"/>
</dbReference>